<name>A0A6I2MNJ1_9FLAO</name>
<dbReference type="AlphaFoldDB" id="A0A6I2MNJ1"/>
<feature type="chain" id="PRO_5026268023" evidence="1">
    <location>
        <begin position="20"/>
        <end position="92"/>
    </location>
</feature>
<evidence type="ECO:0000256" key="1">
    <source>
        <dbReference type="SAM" id="SignalP"/>
    </source>
</evidence>
<protein>
    <submittedName>
        <fullName evidence="2">Uncharacterized protein</fullName>
    </submittedName>
</protein>
<keyword evidence="3" id="KW-1185">Reference proteome</keyword>
<dbReference type="OrthoDB" id="1448236at2"/>
<evidence type="ECO:0000313" key="3">
    <source>
        <dbReference type="Proteomes" id="UP000443153"/>
    </source>
</evidence>
<dbReference type="EMBL" id="WKJH01000006">
    <property type="protein sequence ID" value="MRX64427.1"/>
    <property type="molecule type" value="Genomic_DNA"/>
</dbReference>
<reference evidence="2 3" key="1">
    <citation type="submission" date="2019-11" db="EMBL/GenBank/DDBJ databases">
        <title>Maribacter lutea sp. nov., a marine bacterium isolated from intertidal sand.</title>
        <authorList>
            <person name="Liu A."/>
        </authorList>
    </citation>
    <scope>NUCLEOTIDE SEQUENCE [LARGE SCALE GENOMIC DNA]</scope>
    <source>
        <strain evidence="2 3">RZ05</strain>
    </source>
</reference>
<sequence length="92" mass="10470">MRTLFLLIILLFTGSISFAHCVGPVDQMKTIEEGSSLTYSNLTNVQNLVSNVERTRLRHPKKNNAIGIYRFKHTKVKRALAFRAKKDKPLLA</sequence>
<feature type="signal peptide" evidence="1">
    <location>
        <begin position="1"/>
        <end position="19"/>
    </location>
</feature>
<dbReference type="RefSeq" id="WP_154366292.1">
    <property type="nucleotide sequence ID" value="NZ_WKJH01000006.1"/>
</dbReference>
<proteinExistence type="predicted"/>
<accession>A0A6I2MNJ1</accession>
<gene>
    <name evidence="2" type="ORF">GJ691_09615</name>
</gene>
<dbReference type="Proteomes" id="UP000443153">
    <property type="component" value="Unassembled WGS sequence"/>
</dbReference>
<comment type="caution">
    <text evidence="2">The sequence shown here is derived from an EMBL/GenBank/DDBJ whole genome shotgun (WGS) entry which is preliminary data.</text>
</comment>
<keyword evidence="1" id="KW-0732">Signal</keyword>
<evidence type="ECO:0000313" key="2">
    <source>
        <dbReference type="EMBL" id="MRX64427.1"/>
    </source>
</evidence>
<organism evidence="2 3">
    <name type="scientific">Maribacter luteus</name>
    <dbReference type="NCBI Taxonomy" id="2594478"/>
    <lineage>
        <taxon>Bacteria</taxon>
        <taxon>Pseudomonadati</taxon>
        <taxon>Bacteroidota</taxon>
        <taxon>Flavobacteriia</taxon>
        <taxon>Flavobacteriales</taxon>
        <taxon>Flavobacteriaceae</taxon>
        <taxon>Maribacter</taxon>
    </lineage>
</organism>